<gene>
    <name evidence="4" type="ORF">EXIGLDRAFT_671453</name>
</gene>
<keyword evidence="4" id="KW-0378">Hydrolase</keyword>
<dbReference type="PANTHER" id="PTHR46411:SF3">
    <property type="entry name" value="AAA+ ATPASE DOMAIN-CONTAINING PROTEIN"/>
    <property type="match status" value="1"/>
</dbReference>
<evidence type="ECO:0000259" key="3">
    <source>
        <dbReference type="SMART" id="SM00382"/>
    </source>
</evidence>
<dbReference type="Pfam" id="PF22942">
    <property type="entry name" value="DUF7025"/>
    <property type="match status" value="1"/>
</dbReference>
<dbReference type="InterPro" id="IPR003593">
    <property type="entry name" value="AAA+_ATPase"/>
</dbReference>
<dbReference type="SMART" id="SM00382">
    <property type="entry name" value="AAA"/>
    <property type="match status" value="1"/>
</dbReference>
<proteinExistence type="predicted"/>
<dbReference type="Pfam" id="PF00004">
    <property type="entry name" value="AAA"/>
    <property type="match status" value="1"/>
</dbReference>
<feature type="domain" description="AAA+ ATPase" evidence="3">
    <location>
        <begin position="479"/>
        <end position="607"/>
    </location>
</feature>
<dbReference type="Proteomes" id="UP000077266">
    <property type="component" value="Unassembled WGS sequence"/>
</dbReference>
<organism evidence="4 5">
    <name type="scientific">Exidia glandulosa HHB12029</name>
    <dbReference type="NCBI Taxonomy" id="1314781"/>
    <lineage>
        <taxon>Eukaryota</taxon>
        <taxon>Fungi</taxon>
        <taxon>Dikarya</taxon>
        <taxon>Basidiomycota</taxon>
        <taxon>Agaricomycotina</taxon>
        <taxon>Agaricomycetes</taxon>
        <taxon>Auriculariales</taxon>
        <taxon>Exidiaceae</taxon>
        <taxon>Exidia</taxon>
    </lineage>
</organism>
<dbReference type="STRING" id="1314781.A0A165KBF8"/>
<evidence type="ECO:0000256" key="2">
    <source>
        <dbReference type="SAM" id="Phobius"/>
    </source>
</evidence>
<dbReference type="GO" id="GO:0016887">
    <property type="term" value="F:ATP hydrolysis activity"/>
    <property type="evidence" value="ECO:0007669"/>
    <property type="project" value="InterPro"/>
</dbReference>
<dbReference type="Gene3D" id="3.40.50.300">
    <property type="entry name" value="P-loop containing nucleotide triphosphate hydrolases"/>
    <property type="match status" value="1"/>
</dbReference>
<dbReference type="InterPro" id="IPR027417">
    <property type="entry name" value="P-loop_NTPase"/>
</dbReference>
<dbReference type="PANTHER" id="PTHR46411">
    <property type="entry name" value="FAMILY ATPASE, PUTATIVE-RELATED"/>
    <property type="match status" value="1"/>
</dbReference>
<dbReference type="AlphaFoldDB" id="A0A165KBF8"/>
<evidence type="ECO:0000256" key="1">
    <source>
        <dbReference type="SAM" id="MobiDB-lite"/>
    </source>
</evidence>
<evidence type="ECO:0000313" key="5">
    <source>
        <dbReference type="Proteomes" id="UP000077266"/>
    </source>
</evidence>
<dbReference type="EMBL" id="KV425947">
    <property type="protein sequence ID" value="KZV96090.1"/>
    <property type="molecule type" value="Genomic_DNA"/>
</dbReference>
<dbReference type="InParanoid" id="A0A165KBF8"/>
<accession>A0A165KBF8</accession>
<dbReference type="InterPro" id="IPR003959">
    <property type="entry name" value="ATPase_AAA_core"/>
</dbReference>
<feature type="region of interest" description="Disordered" evidence="1">
    <location>
        <begin position="1"/>
        <end position="49"/>
    </location>
</feature>
<evidence type="ECO:0000313" key="4">
    <source>
        <dbReference type="EMBL" id="KZV96090.1"/>
    </source>
</evidence>
<protein>
    <submittedName>
        <fullName evidence="4">p-loop containing nucleoside triphosphate hydrolase protein</fullName>
    </submittedName>
</protein>
<dbReference type="InterPro" id="IPR054289">
    <property type="entry name" value="DUF7025"/>
</dbReference>
<keyword evidence="5" id="KW-1185">Reference proteome</keyword>
<dbReference type="CDD" id="cd19481">
    <property type="entry name" value="RecA-like_protease"/>
    <property type="match status" value="1"/>
</dbReference>
<sequence length="748" mass="83778">MDQSESRASPPPTVAVDEDSPQLASPAPASPLLPTNPPPAYPTHDNGPYIEIDLGIQQSTSLGHPFRVREQIWDRLRADWVPYFAQPAPNFGGALFVINHRRYSRDDDEEVTVVVDVLDASLVESLRDICHNLSDVYNTKPSIDLKLIYPHLEALTEYAAELHSQEQNAPPTLGEGLTPSDALKSFVEVVDREFTPHREKVERLLSENMITFEFLWKVFKVGQKIRDTHSAFRDMTGATLEDIRSDTGNVVLSGNTLTWNGSQYEYVSWMYGIKCFSGPRALKDLGVTVMTDKELSTLTERGRRYVQFTGIHHVEISGQIVNLTREYSTLDGGRVILDTKAFKQARGDRDMQIPQYVPSPVYVPQANAWGAPDPAAYGPGQGPPRRRKHDKAPTINLPMDSMPEDMLWLLPPTLGAYSIAEQIWGEVRVMDIHPVIYDETAWDRLVLDPDTKTLIRSLVHVRVRPATNMLADWIKGKGGGLVVLLHGVSGVGKTFTAEAVAELLHRPLYAIGSAELGSGGMYGNGMEPALKAALKRATEWNAVLLIDEADVWLEKRSDTDLWRNSEVATFLRSLEYHSGVVFLTTNRVKSFDEAFLSRISVAIKYPDLELSQRSKIWEQLLRHVMKISGPPKKDREQPGDDMNILSDDNIKQLAVKPFNGRIIKNIVRTAQALAVSSDEPLSMRHLNIVVSVTEKFLQDTQDVRNNDERRAWWNTSSLLEPLHDLWGAIIIGFVACVMSYLFARNGGS</sequence>
<dbReference type="GO" id="GO:0005524">
    <property type="term" value="F:ATP binding"/>
    <property type="evidence" value="ECO:0007669"/>
    <property type="project" value="InterPro"/>
</dbReference>
<keyword evidence="2" id="KW-0472">Membrane</keyword>
<reference evidence="4 5" key="1">
    <citation type="journal article" date="2016" name="Mol. Biol. Evol.">
        <title>Comparative Genomics of Early-Diverging Mushroom-Forming Fungi Provides Insights into the Origins of Lignocellulose Decay Capabilities.</title>
        <authorList>
            <person name="Nagy L.G."/>
            <person name="Riley R."/>
            <person name="Tritt A."/>
            <person name="Adam C."/>
            <person name="Daum C."/>
            <person name="Floudas D."/>
            <person name="Sun H."/>
            <person name="Yadav J.S."/>
            <person name="Pangilinan J."/>
            <person name="Larsson K.H."/>
            <person name="Matsuura K."/>
            <person name="Barry K."/>
            <person name="Labutti K."/>
            <person name="Kuo R."/>
            <person name="Ohm R.A."/>
            <person name="Bhattacharya S.S."/>
            <person name="Shirouzu T."/>
            <person name="Yoshinaga Y."/>
            <person name="Martin F.M."/>
            <person name="Grigoriev I.V."/>
            <person name="Hibbett D.S."/>
        </authorList>
    </citation>
    <scope>NUCLEOTIDE SEQUENCE [LARGE SCALE GENOMIC DNA]</scope>
    <source>
        <strain evidence="4 5">HHB12029</strain>
    </source>
</reference>
<dbReference type="SUPFAM" id="SSF52540">
    <property type="entry name" value="P-loop containing nucleoside triphosphate hydrolases"/>
    <property type="match status" value="1"/>
</dbReference>
<keyword evidence="2" id="KW-0812">Transmembrane</keyword>
<feature type="transmembrane region" description="Helical" evidence="2">
    <location>
        <begin position="725"/>
        <end position="743"/>
    </location>
</feature>
<feature type="compositionally biased region" description="Pro residues" evidence="1">
    <location>
        <begin position="28"/>
        <end position="41"/>
    </location>
</feature>
<dbReference type="OrthoDB" id="10042665at2759"/>
<name>A0A165KBF8_EXIGL</name>
<keyword evidence="2" id="KW-1133">Transmembrane helix</keyword>